<name>A0A0F9BTH4_9ZZZZ</name>
<dbReference type="PANTHER" id="PTHR34984">
    <property type="entry name" value="CARBON STORAGE REGULATOR"/>
    <property type="match status" value="1"/>
</dbReference>
<gene>
    <name evidence="5" type="ORF">LCGC14_2750810</name>
</gene>
<reference evidence="5" key="1">
    <citation type="journal article" date="2015" name="Nature">
        <title>Complex archaea that bridge the gap between prokaryotes and eukaryotes.</title>
        <authorList>
            <person name="Spang A."/>
            <person name="Saw J.H."/>
            <person name="Jorgensen S.L."/>
            <person name="Zaremba-Niedzwiedzka K."/>
            <person name="Martijn J."/>
            <person name="Lind A.E."/>
            <person name="van Eijk R."/>
            <person name="Schleper C."/>
            <person name="Guy L."/>
            <person name="Ettema T.J."/>
        </authorList>
    </citation>
    <scope>NUCLEOTIDE SEQUENCE</scope>
</reference>
<keyword evidence="1" id="KW-0963">Cytoplasm</keyword>
<evidence type="ECO:0000256" key="4">
    <source>
        <dbReference type="ARBA" id="ARBA00022884"/>
    </source>
</evidence>
<keyword evidence="4" id="KW-0694">RNA-binding</keyword>
<comment type="caution">
    <text evidence="5">The sequence shown here is derived from an EMBL/GenBank/DDBJ whole genome shotgun (WGS) entry which is preliminary data.</text>
</comment>
<dbReference type="GO" id="GO:0005829">
    <property type="term" value="C:cytosol"/>
    <property type="evidence" value="ECO:0007669"/>
    <property type="project" value="TreeGrafter"/>
</dbReference>
<dbReference type="InterPro" id="IPR003751">
    <property type="entry name" value="CsrA"/>
</dbReference>
<dbReference type="SUPFAM" id="SSF117130">
    <property type="entry name" value="CsrA-like"/>
    <property type="match status" value="1"/>
</dbReference>
<protein>
    <recommendedName>
        <fullName evidence="6">Carbon storage regulator</fullName>
    </recommendedName>
</protein>
<dbReference type="GO" id="GO:0006109">
    <property type="term" value="P:regulation of carbohydrate metabolic process"/>
    <property type="evidence" value="ECO:0007669"/>
    <property type="project" value="InterPro"/>
</dbReference>
<dbReference type="GO" id="GO:0045947">
    <property type="term" value="P:negative regulation of translational initiation"/>
    <property type="evidence" value="ECO:0007669"/>
    <property type="project" value="TreeGrafter"/>
</dbReference>
<proteinExistence type="inferred from homology"/>
<dbReference type="Pfam" id="PF02599">
    <property type="entry name" value="CsrA"/>
    <property type="match status" value="1"/>
</dbReference>
<accession>A0A0F9BTH4</accession>
<dbReference type="InterPro" id="IPR036107">
    <property type="entry name" value="CsrA_sf"/>
</dbReference>
<dbReference type="HAMAP" id="MF_00167">
    <property type="entry name" value="CsrA"/>
    <property type="match status" value="1"/>
</dbReference>
<dbReference type="Gene3D" id="2.60.40.4380">
    <property type="entry name" value="Translational regulator CsrA"/>
    <property type="match status" value="1"/>
</dbReference>
<evidence type="ECO:0000313" key="5">
    <source>
        <dbReference type="EMBL" id="KKK87681.1"/>
    </source>
</evidence>
<dbReference type="EMBL" id="LAZR01050288">
    <property type="protein sequence ID" value="KKK87681.1"/>
    <property type="molecule type" value="Genomic_DNA"/>
</dbReference>
<sequence length="75" mass="8705">MLVLSRQKGESIMIGDDIEVTVTEIREDRVRLGIAAPKIVSVHRKEVYEAIQKEKKQFSNELADWQKIEQEILKP</sequence>
<evidence type="ECO:0000256" key="1">
    <source>
        <dbReference type="ARBA" id="ARBA00022490"/>
    </source>
</evidence>
<evidence type="ECO:0000256" key="2">
    <source>
        <dbReference type="ARBA" id="ARBA00022491"/>
    </source>
</evidence>
<keyword evidence="3" id="KW-0810">Translation regulation</keyword>
<dbReference type="FunFam" id="2.60.40.4380:FF:000002">
    <property type="entry name" value="Translational regulator CsrA"/>
    <property type="match status" value="1"/>
</dbReference>
<organism evidence="5">
    <name type="scientific">marine sediment metagenome</name>
    <dbReference type="NCBI Taxonomy" id="412755"/>
    <lineage>
        <taxon>unclassified sequences</taxon>
        <taxon>metagenomes</taxon>
        <taxon>ecological metagenomes</taxon>
    </lineage>
</organism>
<dbReference type="NCBIfam" id="TIGR00202">
    <property type="entry name" value="csrA"/>
    <property type="match status" value="1"/>
</dbReference>
<dbReference type="NCBIfam" id="NF002469">
    <property type="entry name" value="PRK01712.1"/>
    <property type="match status" value="1"/>
</dbReference>
<dbReference type="AlphaFoldDB" id="A0A0F9BTH4"/>
<evidence type="ECO:0000256" key="3">
    <source>
        <dbReference type="ARBA" id="ARBA00022845"/>
    </source>
</evidence>
<dbReference type="GO" id="GO:0006402">
    <property type="term" value="P:mRNA catabolic process"/>
    <property type="evidence" value="ECO:0007669"/>
    <property type="project" value="InterPro"/>
</dbReference>
<dbReference type="GO" id="GO:0048027">
    <property type="term" value="F:mRNA 5'-UTR binding"/>
    <property type="evidence" value="ECO:0007669"/>
    <property type="project" value="TreeGrafter"/>
</dbReference>
<evidence type="ECO:0008006" key="6">
    <source>
        <dbReference type="Google" id="ProtNLM"/>
    </source>
</evidence>
<keyword evidence="2" id="KW-0678">Repressor</keyword>
<dbReference type="PANTHER" id="PTHR34984:SF1">
    <property type="entry name" value="CARBON STORAGE REGULATOR"/>
    <property type="match status" value="1"/>
</dbReference>